<accession>A0ABN0Z671</accession>
<feature type="active site" description="Charge relay system" evidence="10">
    <location>
        <position position="147"/>
    </location>
</feature>
<keyword evidence="8 10" id="KW-0720">Serine protease</keyword>
<dbReference type="Pfam" id="PF00395">
    <property type="entry name" value="SLH"/>
    <property type="match status" value="3"/>
</dbReference>
<evidence type="ECO:0000256" key="8">
    <source>
        <dbReference type="ARBA" id="ARBA00022825"/>
    </source>
</evidence>
<dbReference type="InterPro" id="IPR007280">
    <property type="entry name" value="Peptidase_C_arc/bac"/>
</dbReference>
<dbReference type="EMBL" id="BAAADM010000026">
    <property type="protein sequence ID" value="GAA0435143.1"/>
    <property type="molecule type" value="Genomic_DNA"/>
</dbReference>
<evidence type="ECO:0000256" key="1">
    <source>
        <dbReference type="ARBA" id="ARBA00001913"/>
    </source>
</evidence>
<dbReference type="PROSITE" id="PS00138">
    <property type="entry name" value="SUBTILASE_SER"/>
    <property type="match status" value="1"/>
</dbReference>
<dbReference type="PANTHER" id="PTHR43806">
    <property type="entry name" value="PEPTIDASE S8"/>
    <property type="match status" value="1"/>
</dbReference>
<name>A0ABN0Z671_9BACI</name>
<keyword evidence="6" id="KW-0732">Signal</keyword>
<evidence type="ECO:0000256" key="2">
    <source>
        <dbReference type="ARBA" id="ARBA00004613"/>
    </source>
</evidence>
<evidence type="ECO:0000256" key="10">
    <source>
        <dbReference type="PROSITE-ProRule" id="PRU01240"/>
    </source>
</evidence>
<organism evidence="13 14">
    <name type="scientific">Lentibacillus halophilus</name>
    <dbReference type="NCBI Taxonomy" id="295065"/>
    <lineage>
        <taxon>Bacteria</taxon>
        <taxon>Bacillati</taxon>
        <taxon>Bacillota</taxon>
        <taxon>Bacilli</taxon>
        <taxon>Bacillales</taxon>
        <taxon>Bacillaceae</taxon>
        <taxon>Lentibacillus</taxon>
    </lineage>
</organism>
<dbReference type="InterPro" id="IPR001119">
    <property type="entry name" value="SLH_dom"/>
</dbReference>
<dbReference type="Pfam" id="PF00082">
    <property type="entry name" value="Peptidase_S8"/>
    <property type="match status" value="1"/>
</dbReference>
<keyword evidence="14" id="KW-1185">Reference proteome</keyword>
<proteinExistence type="inferred from homology"/>
<evidence type="ECO:0000256" key="3">
    <source>
        <dbReference type="ARBA" id="ARBA00011073"/>
    </source>
</evidence>
<reference evidence="13 14" key="1">
    <citation type="journal article" date="2019" name="Int. J. Syst. Evol. Microbiol.">
        <title>The Global Catalogue of Microorganisms (GCM) 10K type strain sequencing project: providing services to taxonomists for standard genome sequencing and annotation.</title>
        <authorList>
            <consortium name="The Broad Institute Genomics Platform"/>
            <consortium name="The Broad Institute Genome Sequencing Center for Infectious Disease"/>
            <person name="Wu L."/>
            <person name="Ma J."/>
        </authorList>
    </citation>
    <scope>NUCLEOTIDE SEQUENCE [LARGE SCALE GENOMIC DNA]</scope>
    <source>
        <strain evidence="13 14">JCM 12149</strain>
    </source>
</reference>
<comment type="caution">
    <text evidence="13">The sequence shown here is derived from an EMBL/GenBank/DDBJ whole genome shotgun (WGS) entry which is preliminary data.</text>
</comment>
<keyword evidence="4" id="KW-0964">Secreted</keyword>
<dbReference type="PROSITE" id="PS51272">
    <property type="entry name" value="SLH"/>
    <property type="match status" value="3"/>
</dbReference>
<keyword evidence="9" id="KW-0106">Calcium</keyword>
<keyword evidence="5 10" id="KW-0645">Protease</keyword>
<evidence type="ECO:0000313" key="13">
    <source>
        <dbReference type="EMBL" id="GAA0435143.1"/>
    </source>
</evidence>
<evidence type="ECO:0000259" key="12">
    <source>
        <dbReference type="PROSITE" id="PS51272"/>
    </source>
</evidence>
<comment type="cofactor">
    <cofactor evidence="1">
        <name>Ca(2+)</name>
        <dbReference type="ChEBI" id="CHEBI:29108"/>
    </cofactor>
</comment>
<comment type="subcellular location">
    <subcellularLocation>
        <location evidence="2">Secreted</location>
    </subcellularLocation>
</comment>
<dbReference type="SUPFAM" id="SSF89260">
    <property type="entry name" value="Collagen-binding domain"/>
    <property type="match status" value="1"/>
</dbReference>
<gene>
    <name evidence="13" type="ORF">GCM10008983_09630</name>
</gene>
<dbReference type="PROSITE" id="PS00137">
    <property type="entry name" value="SUBTILASE_HIS"/>
    <property type="match status" value="1"/>
</dbReference>
<dbReference type="InterPro" id="IPR023827">
    <property type="entry name" value="Peptidase_S8_Asp-AS"/>
</dbReference>
<evidence type="ECO:0000313" key="14">
    <source>
        <dbReference type="Proteomes" id="UP001501459"/>
    </source>
</evidence>
<dbReference type="InterPro" id="IPR000209">
    <property type="entry name" value="Peptidase_S8/S53_dom"/>
</dbReference>
<sequence length="647" mass="71048">MTNDVNNRRVIIQVKDDHHFAADKWGIQEITSKQLLRDQYNLVRIPNHMDYTETLDDIKQASNVAMAEPDYIRQKTTVPSDIGNDKQWYLDRIQMPQAWDVETGSSDVTIAVLDTGVDAGHPELNGRVRSGYDFVNNDRDPDDDNGHGTSVAGVIAANANEEGVSGIDLGAELLPVKIANNAGEASVYHILEGIQYAIDQGADVINMSFVSYRSSKLEKNAVQKAYEAGILQVAAVGNKAINEPSYPAAYPAVIGVAATNQQGDHAEFSNYGDAVDVTAPGQSIYTVHKGDRYDTYQGTSYATPIVSGIGGLLKAHRPSWSNVQLKKALEASAVSPDKAEWTGYFGYGQVNAHRALTMDLDGWSDDVPNTQASAKALAFDQPVSEKINHSMDNDWYRLEVDKRSKVTIKLSNPSQTLDLTAELHDADGPMATLDAQAAGGDEHDTFTADAGTYYLNVQTKHHRWSTVPYDISISKQFPDVERYANEIQYLTQQGIIHGFSDGTFKPNQNVTRLQAVQMLLSEMDIDGDQATVSDPGFKDVHADTYGYEAIAKAAELDLINGKEDVSFDAGGQLTRGQMAAMLVSAYDLTGAYNDRFTDVPNGHWAHDSIDILAANDMAKGYPDHTFRPEQPISREHFSLFLYNYMNG</sequence>
<evidence type="ECO:0000256" key="11">
    <source>
        <dbReference type="RuleBase" id="RU003355"/>
    </source>
</evidence>
<feature type="domain" description="SLH" evidence="12">
    <location>
        <begin position="470"/>
        <end position="533"/>
    </location>
</feature>
<dbReference type="PROSITE" id="PS51892">
    <property type="entry name" value="SUBTILASE"/>
    <property type="match status" value="1"/>
</dbReference>
<dbReference type="PRINTS" id="PR00723">
    <property type="entry name" value="SUBTILISIN"/>
</dbReference>
<evidence type="ECO:0000256" key="4">
    <source>
        <dbReference type="ARBA" id="ARBA00022525"/>
    </source>
</evidence>
<evidence type="ECO:0000256" key="7">
    <source>
        <dbReference type="ARBA" id="ARBA00022801"/>
    </source>
</evidence>
<dbReference type="PANTHER" id="PTHR43806:SF11">
    <property type="entry name" value="CEREVISIN-RELATED"/>
    <property type="match status" value="1"/>
</dbReference>
<dbReference type="Gene3D" id="3.40.50.200">
    <property type="entry name" value="Peptidase S8/S53 domain"/>
    <property type="match status" value="1"/>
</dbReference>
<comment type="similarity">
    <text evidence="3 10 11">Belongs to the peptidase S8 family.</text>
</comment>
<feature type="active site" description="Charge relay system" evidence="10">
    <location>
        <position position="114"/>
    </location>
</feature>
<evidence type="ECO:0000256" key="5">
    <source>
        <dbReference type="ARBA" id="ARBA00022670"/>
    </source>
</evidence>
<evidence type="ECO:0000256" key="9">
    <source>
        <dbReference type="ARBA" id="ARBA00022837"/>
    </source>
</evidence>
<protein>
    <recommendedName>
        <fullName evidence="12">SLH domain-containing protein</fullName>
    </recommendedName>
</protein>
<dbReference type="InterPro" id="IPR050131">
    <property type="entry name" value="Peptidase_S8_subtilisin-like"/>
</dbReference>
<feature type="domain" description="SLH" evidence="12">
    <location>
        <begin position="534"/>
        <end position="591"/>
    </location>
</feature>
<dbReference type="Pfam" id="PF04151">
    <property type="entry name" value="PPC"/>
    <property type="match status" value="1"/>
</dbReference>
<dbReference type="InterPro" id="IPR015500">
    <property type="entry name" value="Peptidase_S8_subtilisin-rel"/>
</dbReference>
<dbReference type="InterPro" id="IPR022398">
    <property type="entry name" value="Peptidase_S8_His-AS"/>
</dbReference>
<dbReference type="InterPro" id="IPR023828">
    <property type="entry name" value="Peptidase_S8_Ser-AS"/>
</dbReference>
<feature type="active site" description="Charge relay system" evidence="10">
    <location>
        <position position="300"/>
    </location>
</feature>
<feature type="domain" description="SLH" evidence="12">
    <location>
        <begin position="592"/>
        <end position="647"/>
    </location>
</feature>
<dbReference type="Gene3D" id="2.60.120.380">
    <property type="match status" value="1"/>
</dbReference>
<dbReference type="PROSITE" id="PS00136">
    <property type="entry name" value="SUBTILASE_ASP"/>
    <property type="match status" value="1"/>
</dbReference>
<dbReference type="SUPFAM" id="SSF52743">
    <property type="entry name" value="Subtilisin-like"/>
    <property type="match status" value="1"/>
</dbReference>
<dbReference type="InterPro" id="IPR036852">
    <property type="entry name" value="Peptidase_S8/S53_dom_sf"/>
</dbReference>
<dbReference type="Proteomes" id="UP001501459">
    <property type="component" value="Unassembled WGS sequence"/>
</dbReference>
<evidence type="ECO:0000256" key="6">
    <source>
        <dbReference type="ARBA" id="ARBA00022729"/>
    </source>
</evidence>
<keyword evidence="7 10" id="KW-0378">Hydrolase</keyword>